<feature type="region of interest" description="Disordered" evidence="20">
    <location>
        <begin position="232"/>
        <end position="265"/>
    </location>
</feature>
<dbReference type="SMART" id="SM01159">
    <property type="entry name" value="DUF1744"/>
    <property type="match status" value="1"/>
</dbReference>
<dbReference type="PANTHER" id="PTHR10670">
    <property type="entry name" value="DNA POLYMERASE EPSILON CATALYTIC SUBUNIT A"/>
    <property type="match status" value="1"/>
</dbReference>
<dbReference type="Gene3D" id="3.90.1600.10">
    <property type="entry name" value="Palm domain of DNA polymerase"/>
    <property type="match status" value="1"/>
</dbReference>
<proteinExistence type="inferred from homology"/>
<dbReference type="GO" id="GO:0008270">
    <property type="term" value="F:zinc ion binding"/>
    <property type="evidence" value="ECO:0007669"/>
    <property type="project" value="UniProtKB-KW"/>
</dbReference>
<dbReference type="Gene3D" id="1.10.132.60">
    <property type="entry name" value="DNA polymerase family B, C-terminal domain"/>
    <property type="match status" value="1"/>
</dbReference>
<feature type="compositionally biased region" description="Gly residues" evidence="20">
    <location>
        <begin position="28"/>
        <end position="49"/>
    </location>
</feature>
<evidence type="ECO:0000256" key="6">
    <source>
        <dbReference type="ARBA" id="ARBA00022695"/>
    </source>
</evidence>
<dbReference type="InterPro" id="IPR023211">
    <property type="entry name" value="DNA_pol_palm_dom_sf"/>
</dbReference>
<dbReference type="PANTHER" id="PTHR10670:SF0">
    <property type="entry name" value="DNA POLYMERASE EPSILON CATALYTIC SUBUNIT A"/>
    <property type="match status" value="1"/>
</dbReference>
<evidence type="ECO:0000256" key="17">
    <source>
        <dbReference type="ARBA" id="ARBA00057054"/>
    </source>
</evidence>
<dbReference type="FunFam" id="3.30.420.10:FF:000010">
    <property type="entry name" value="DNA polymerase epsilon catalytic subunit"/>
    <property type="match status" value="1"/>
</dbReference>
<dbReference type="GO" id="GO:0006272">
    <property type="term" value="P:leading strand elongation"/>
    <property type="evidence" value="ECO:0007669"/>
    <property type="project" value="TreeGrafter"/>
</dbReference>
<dbReference type="FunFam" id="3.90.1600.10:FF:000006">
    <property type="entry name" value="DNA polymerase epsilon catalytic subunit"/>
    <property type="match status" value="1"/>
</dbReference>
<dbReference type="EC" id="2.7.7.7" evidence="19"/>
<name>A0A8H2XNR4_9AGAM</name>
<keyword evidence="8 19" id="KW-0479">Metal-binding</keyword>
<keyword evidence="7 19" id="KW-0235">DNA replication</keyword>
<gene>
    <name evidence="22" type="ORF">RDB_LOCUS107832</name>
</gene>
<dbReference type="InterPro" id="IPR036397">
    <property type="entry name" value="RNaseH_sf"/>
</dbReference>
<evidence type="ECO:0000259" key="21">
    <source>
        <dbReference type="SMART" id="SM01159"/>
    </source>
</evidence>
<dbReference type="Gene3D" id="3.30.420.10">
    <property type="entry name" value="Ribonuclease H-like superfamily/Ribonuclease H"/>
    <property type="match status" value="1"/>
</dbReference>
<keyword evidence="11 19" id="KW-0239">DNA-directed DNA polymerase</keyword>
<dbReference type="SMART" id="SM00486">
    <property type="entry name" value="POLBc"/>
    <property type="match status" value="1"/>
</dbReference>
<keyword evidence="12 19" id="KW-0408">Iron</keyword>
<feature type="compositionally biased region" description="Basic and acidic residues" evidence="20">
    <location>
        <begin position="54"/>
        <end position="63"/>
    </location>
</feature>
<evidence type="ECO:0000256" key="7">
    <source>
        <dbReference type="ARBA" id="ARBA00022705"/>
    </source>
</evidence>
<keyword evidence="10 19" id="KW-0862">Zinc</keyword>
<dbReference type="CDD" id="cd05779">
    <property type="entry name" value="DNA_polB_epsilon_exo"/>
    <property type="match status" value="1"/>
</dbReference>
<evidence type="ECO:0000256" key="2">
    <source>
        <dbReference type="ARBA" id="ARBA00004123"/>
    </source>
</evidence>
<dbReference type="GO" id="GO:0006287">
    <property type="term" value="P:base-excision repair, gap-filling"/>
    <property type="evidence" value="ECO:0007669"/>
    <property type="project" value="TreeGrafter"/>
</dbReference>
<dbReference type="Pfam" id="PF23250">
    <property type="entry name" value="zf_DPOE_2"/>
    <property type="match status" value="1"/>
</dbReference>
<dbReference type="GO" id="GO:0006297">
    <property type="term" value="P:nucleotide-excision repair, DNA gap filling"/>
    <property type="evidence" value="ECO:0007669"/>
    <property type="project" value="TreeGrafter"/>
</dbReference>
<comment type="function">
    <text evidence="17 19">DNA polymerase II participates in chromosomal DNA replication.</text>
</comment>
<evidence type="ECO:0000256" key="14">
    <source>
        <dbReference type="ARBA" id="ARBA00023125"/>
    </source>
</evidence>
<dbReference type="Gene3D" id="3.30.342.10">
    <property type="entry name" value="DNA Polymerase, chain B, domain 1"/>
    <property type="match status" value="1"/>
</dbReference>
<dbReference type="Pfam" id="PF22634">
    <property type="entry name" value="POL2_thumb"/>
    <property type="match status" value="1"/>
</dbReference>
<dbReference type="InterPro" id="IPR054475">
    <property type="entry name" value="Znf-DPOE"/>
</dbReference>
<comment type="subcellular location">
    <subcellularLocation>
        <location evidence="2 19">Nucleus</location>
    </subcellularLocation>
</comment>
<keyword evidence="4 19" id="KW-0004">4Fe-4S</keyword>
<keyword evidence="15 19" id="KW-0539">Nucleus</keyword>
<dbReference type="InterPro" id="IPR012337">
    <property type="entry name" value="RNaseH-like_sf"/>
</dbReference>
<dbReference type="SUPFAM" id="SSF53098">
    <property type="entry name" value="Ribonuclease H-like"/>
    <property type="match status" value="1"/>
</dbReference>
<comment type="catalytic activity">
    <reaction evidence="16 19">
        <text>DNA(n) + a 2'-deoxyribonucleoside 5'-triphosphate = DNA(n+1) + diphosphate</text>
        <dbReference type="Rhea" id="RHEA:22508"/>
        <dbReference type="Rhea" id="RHEA-COMP:17339"/>
        <dbReference type="Rhea" id="RHEA-COMP:17340"/>
        <dbReference type="ChEBI" id="CHEBI:33019"/>
        <dbReference type="ChEBI" id="CHEBI:61560"/>
        <dbReference type="ChEBI" id="CHEBI:173112"/>
        <dbReference type="EC" id="2.7.7.7"/>
    </reaction>
</comment>
<dbReference type="GO" id="GO:0008310">
    <property type="term" value="F:single-stranded DNA 3'-5' DNA exonuclease activity"/>
    <property type="evidence" value="ECO:0007669"/>
    <property type="project" value="TreeGrafter"/>
</dbReference>
<comment type="subunit">
    <text evidence="18">Heterotetramer. Consists of 4 subunits: POL2, DPB2, DPB3 and DPB4.</text>
</comment>
<evidence type="ECO:0000256" key="19">
    <source>
        <dbReference type="RuleBase" id="RU365029"/>
    </source>
</evidence>
<evidence type="ECO:0000256" key="20">
    <source>
        <dbReference type="SAM" id="MobiDB-lite"/>
    </source>
</evidence>
<reference evidence="22" key="1">
    <citation type="submission" date="2021-01" db="EMBL/GenBank/DDBJ databases">
        <authorList>
            <person name="Kaushik A."/>
        </authorList>
    </citation>
    <scope>NUCLEOTIDE SEQUENCE</scope>
    <source>
        <strain evidence="22">AG1-1C</strain>
    </source>
</reference>
<evidence type="ECO:0000256" key="8">
    <source>
        <dbReference type="ARBA" id="ARBA00022723"/>
    </source>
</evidence>
<dbReference type="GO" id="GO:0000278">
    <property type="term" value="P:mitotic cell cycle"/>
    <property type="evidence" value="ECO:0007669"/>
    <property type="project" value="TreeGrafter"/>
</dbReference>
<dbReference type="GO" id="GO:0003677">
    <property type="term" value="F:DNA binding"/>
    <property type="evidence" value="ECO:0007669"/>
    <property type="project" value="UniProtKB-KW"/>
</dbReference>
<evidence type="ECO:0000256" key="13">
    <source>
        <dbReference type="ARBA" id="ARBA00023014"/>
    </source>
</evidence>
<dbReference type="GO" id="GO:0008622">
    <property type="term" value="C:epsilon DNA polymerase complex"/>
    <property type="evidence" value="ECO:0007669"/>
    <property type="project" value="InterPro"/>
</dbReference>
<keyword evidence="14 19" id="KW-0238">DNA-binding</keyword>
<dbReference type="InterPro" id="IPR029703">
    <property type="entry name" value="POL2"/>
</dbReference>
<evidence type="ECO:0000256" key="9">
    <source>
        <dbReference type="ARBA" id="ARBA00022771"/>
    </source>
</evidence>
<dbReference type="GO" id="GO:0051539">
    <property type="term" value="F:4 iron, 4 sulfur cluster binding"/>
    <property type="evidence" value="ECO:0007669"/>
    <property type="project" value="UniProtKB-KW"/>
</dbReference>
<dbReference type="FunFam" id="1.10.132.60:FF:000002">
    <property type="entry name" value="DNA polymerase epsilon catalytic subunit"/>
    <property type="match status" value="1"/>
</dbReference>
<evidence type="ECO:0000256" key="4">
    <source>
        <dbReference type="ARBA" id="ARBA00022485"/>
    </source>
</evidence>
<dbReference type="SUPFAM" id="SSF56672">
    <property type="entry name" value="DNA/RNA polymerases"/>
    <property type="match status" value="1"/>
</dbReference>
<keyword evidence="6 19" id="KW-0548">Nucleotidyltransferase</keyword>
<evidence type="ECO:0000256" key="10">
    <source>
        <dbReference type="ARBA" id="ARBA00022833"/>
    </source>
</evidence>
<dbReference type="InterPro" id="IPR013697">
    <property type="entry name" value="DNA_pol_e_suA_C"/>
</dbReference>
<dbReference type="GO" id="GO:0003887">
    <property type="term" value="F:DNA-directed DNA polymerase activity"/>
    <property type="evidence" value="ECO:0007669"/>
    <property type="project" value="UniProtKB-KW"/>
</dbReference>
<evidence type="ECO:0000256" key="1">
    <source>
        <dbReference type="ARBA" id="ARBA00001966"/>
    </source>
</evidence>
<dbReference type="Proteomes" id="UP000663846">
    <property type="component" value="Unassembled WGS sequence"/>
</dbReference>
<evidence type="ECO:0000313" key="23">
    <source>
        <dbReference type="Proteomes" id="UP000663846"/>
    </source>
</evidence>
<keyword evidence="5 19" id="KW-0808">Transferase</keyword>
<evidence type="ECO:0000256" key="11">
    <source>
        <dbReference type="ARBA" id="ARBA00022932"/>
    </source>
</evidence>
<evidence type="ECO:0000256" key="16">
    <source>
        <dbReference type="ARBA" id="ARBA00049244"/>
    </source>
</evidence>
<sequence>MARGQATFGIPGSGRGRGRNTNFRGGRGRGGFSRGRGRGGTPASGGTGPGPQRANEETRLEDRFEEVRIRDEVDEKLGFGKYLEGPKRIGWLVNMHPTLVRDEEHKTGRAGVDYYFIQDDGGMFKATLIHDPYFYIGCKSGTESAVEEWLMKKYEGVILRINRVKREDLKMPNHLLGHLRLYLQLQFANVSDLLAVRREIMPLALTNAAKLSAVDAYAEVVQAAASNAATMDIDYDDDDPDGLSSSRPRQAWGAEEDPAAAARARTADPSALITDIREYDVPYYLRVAIDCDIRVGLWYEVAMDAGQLTLTRLVDRVKRAEPVVMAFDIETTKAPLKFPDQATDCIMMISYMVDGQGFLITNREIVGEDIEDFEYTPKPEYEGPFTIFNEKDEVALLQRWFEHIRECKPTVMATFNGDSFDFPFVEARAKAHGLDLMLETGFARDLEDEFKSRACIHMDCFRWVKRDSYLPQGSQGLKAVTKAKLGYEPIELDPELMTPYASEQPQVLSQYSVSDAVATYYLYMKYVHPFIFSLCNIIPLNGDEVLRKGSGTLCETLLMVEAYKAGVIMPNRHEEPTGNTYEGHLLASETYVGGHVEALEAGVFRSDISTHFKIVPEAIQELINDLDAALKFCIVEESKVPLESVTNYDEVKSKIQTALEDLRDKPLRQDKPLIYHLDVAAMYPNIMLSNRLQPDSVVDEAMCAVCDFNRPDKTCDRRMTWAWRGEFFPAQRDEYNMIKHALNQEMFPPRKPGLPERRFNELNETERTALLHKRLGDYSRKVYRKTKETKVVYRESIICQRENPFYVDTVRSFRDRRYEYKGLHKTWKRNLDLASEGGSLADVAEAKKMIVLYDSLQLAHKCILNSFYGYVMRKGARWHSMEMAGITCLTGARIIQMARQLVEQIGRPLELDTDGIWCMLPGTFPENFKFQTTKGKPIGFSYPCTMLNHLVHAQFTNHQYHDRVDRNSTKYKVHSENSIFFELDGPYKAMILPSSKEEDKLLKKRYAVFNEDGSLAELKGFEVKRRGELQLIKIFQSSIFEKFLLGTTTEECYAAVAEVADQWLDVLFSRATALADEELVELIAENRSMSKTLAEYGAQKSTSISTAKRLAEFLGSQMVKDKGLACKFIISAKPLGAPVTDRAVPVAIFSAEESVKRTFLRKWLRDNSLIEFDIRSILDWSYYIERLGSVIQKLITIPAAMQKVSNPVPRIRHPDWLHKRVAALEDKFQQHKMTDFFKSAPKAPVDTQTETVDVDMEDFGQHKARDGRVKAVVKKPTKPTVTAPPKVPLPDPSKNYSAWVGAMRSRWEERRRERLGVDMDASVASIFKGARMTSTYVWEIVQIRPRRDPGKFTLWLSLENKLVSVPLRIPREFYLNLKSPDSNLFDDSYHTENVVRTLPRNHPCHHLFRVSVPEDAFLRMESHFAHLTNNPNVDGVYEMQIPHTMRAVLKLGTTCTTTKENDTSINRAQSLGVELNGLERAGPSLTKRTYLDGGLVLNPLFIYHAINHGRHVLALVLPKGKFQVHLVSPGSNREPLRKMQEQYSALNSARKTAGRASLYEYPEEIETQFIFHKDEQKLMASLSAELGAVSDKSYSILLSSSRDPEYFDLRVKNMHKFPVIPMLTDRAAHSVTAPLQWQGETVEKLMTQYLSFGSWLRTAVEQSTYFDVPLGNIGADAPLFFADVDFARRLWQNDSLLWWSPGLRPDLGGMEHDVNAPSDDPNSSVDLANSGCYTNVCLAINVRNLALNSVLQSGIVNELEGTAGATAFDSTSHTLNDYASGEARVSITLGDSVLSPQTFGVLKGMAKTWLLDKVRNPGGPSEHAVDHFWRWLSSPSAQMYDPSLQRFVQGLMKKTFIQMLAEFKRLGSQVVKADFGHIILVTSKPPGTANAYATYLLNAVNSHELFTHLELQPDRYYDFLLFMDGANLGGVVSEDPYSSSSSAGPCVAMNWNIEYFFPPAVRAAFHQDLRRIIVELYAEHQNHADTDRAPLRVIDNLTQDASAVPQDEVQQKTNEAVTNYLESRLTRRLLGRVAKILSSQKQAFTEEETPTEWLWPLLPGSHRTMATPVIEYVKAMCACLTLIRTHSNEVGILRRNLLELVGVREFAHEAHWSDPSARCRVPHVVCQTCTHVRDLDLCRDADLMERTPSRSRAGATETKWNCSACGSAYDRRAIESTLIDNIRSLIAAHQAQDLKCTKCKQIRTDDMSPHCKCAGPWQLTVGRAEALRRIRVLANVATFHGLPFLKARDIRDSYYIFIDFDVRSTLKQPWHDGSSSILRTVSLDGRRYASSFAFTYLIYVISDSIII</sequence>
<comment type="similarity">
    <text evidence="3 19">Belongs to the DNA polymerase type-B family.</text>
</comment>
<dbReference type="InterPro" id="IPR043502">
    <property type="entry name" value="DNA/RNA_pol_sf"/>
</dbReference>
<comment type="cofactor">
    <cofactor evidence="1 19">
        <name>[4Fe-4S] cluster</name>
        <dbReference type="ChEBI" id="CHEBI:49883"/>
    </cofactor>
</comment>
<evidence type="ECO:0000256" key="12">
    <source>
        <dbReference type="ARBA" id="ARBA00023004"/>
    </source>
</evidence>
<dbReference type="Pfam" id="PF22912">
    <property type="entry name" value="zf-DPOE"/>
    <property type="match status" value="1"/>
</dbReference>
<dbReference type="EMBL" id="CAJMWS010000327">
    <property type="protein sequence ID" value="CAE6431523.1"/>
    <property type="molecule type" value="Genomic_DNA"/>
</dbReference>
<keyword evidence="9 19" id="KW-0863">Zinc-finger</keyword>
<keyword evidence="13 19" id="KW-0411">Iron-sulfur</keyword>
<protein>
    <recommendedName>
        <fullName evidence="19">DNA polymerase epsilon catalytic subunit</fullName>
        <ecNumber evidence="19">2.7.7.7</ecNumber>
    </recommendedName>
</protein>
<dbReference type="InterPro" id="IPR055191">
    <property type="entry name" value="POL2_thumb"/>
</dbReference>
<dbReference type="FunFam" id="1.10.287.690:FF:000005">
    <property type="entry name" value="DNA polymerase epsilon catalytic subunit"/>
    <property type="match status" value="1"/>
</dbReference>
<dbReference type="InterPro" id="IPR006133">
    <property type="entry name" value="DNA-dir_DNA_pol_B_exonuc"/>
</dbReference>
<evidence type="ECO:0000256" key="3">
    <source>
        <dbReference type="ARBA" id="ARBA00005755"/>
    </source>
</evidence>
<feature type="region of interest" description="Disordered" evidence="20">
    <location>
        <begin position="1"/>
        <end position="63"/>
    </location>
</feature>
<dbReference type="Pfam" id="PF08490">
    <property type="entry name" value="DUF1744"/>
    <property type="match status" value="1"/>
</dbReference>
<dbReference type="CDD" id="cd05535">
    <property type="entry name" value="POLBc_epsilon"/>
    <property type="match status" value="1"/>
</dbReference>
<dbReference type="GO" id="GO:0045004">
    <property type="term" value="P:DNA replication proofreading"/>
    <property type="evidence" value="ECO:0007669"/>
    <property type="project" value="TreeGrafter"/>
</dbReference>
<evidence type="ECO:0000256" key="18">
    <source>
        <dbReference type="ARBA" id="ARBA00065544"/>
    </source>
</evidence>
<evidence type="ECO:0000256" key="5">
    <source>
        <dbReference type="ARBA" id="ARBA00022679"/>
    </source>
</evidence>
<dbReference type="InterPro" id="IPR042087">
    <property type="entry name" value="DNA_pol_B_thumb"/>
</dbReference>
<accession>A0A8H2XNR4</accession>
<comment type="caution">
    <text evidence="22">The sequence shown here is derived from an EMBL/GenBank/DDBJ whole genome shotgun (WGS) entry which is preliminary data.</text>
</comment>
<dbReference type="GO" id="GO:0000166">
    <property type="term" value="F:nucleotide binding"/>
    <property type="evidence" value="ECO:0007669"/>
    <property type="project" value="InterPro"/>
</dbReference>
<organism evidence="22 23">
    <name type="scientific">Rhizoctonia solani</name>
    <dbReference type="NCBI Taxonomy" id="456999"/>
    <lineage>
        <taxon>Eukaryota</taxon>
        <taxon>Fungi</taxon>
        <taxon>Dikarya</taxon>
        <taxon>Basidiomycota</taxon>
        <taxon>Agaricomycotina</taxon>
        <taxon>Agaricomycetes</taxon>
        <taxon>Cantharellales</taxon>
        <taxon>Ceratobasidiaceae</taxon>
        <taxon>Rhizoctonia</taxon>
    </lineage>
</organism>
<feature type="domain" description="DNA polymerase epsilon catalytic subunit A C-terminal" evidence="21">
    <location>
        <begin position="1538"/>
        <end position="1931"/>
    </location>
</feature>
<evidence type="ECO:0000256" key="15">
    <source>
        <dbReference type="ARBA" id="ARBA00023242"/>
    </source>
</evidence>
<dbReference type="InterPro" id="IPR006172">
    <property type="entry name" value="DNA-dir_DNA_pol_B"/>
</dbReference>
<dbReference type="Pfam" id="PF03104">
    <property type="entry name" value="DNA_pol_B_exo1"/>
    <property type="match status" value="1"/>
</dbReference>
<evidence type="ECO:0000313" key="22">
    <source>
        <dbReference type="EMBL" id="CAE6431523.1"/>
    </source>
</evidence>